<dbReference type="GO" id="GO:0003735">
    <property type="term" value="F:structural constituent of ribosome"/>
    <property type="evidence" value="ECO:0007669"/>
    <property type="project" value="InterPro"/>
</dbReference>
<evidence type="ECO:0000256" key="1">
    <source>
        <dbReference type="ARBA" id="ARBA00007594"/>
    </source>
</evidence>
<dbReference type="SUPFAM" id="SSF55129">
    <property type="entry name" value="Ribosomal protein L30p/L7e"/>
    <property type="match status" value="1"/>
</dbReference>
<accession>A0A645HPT7</accession>
<dbReference type="GO" id="GO:0006412">
    <property type="term" value="P:translation"/>
    <property type="evidence" value="ECO:0007669"/>
    <property type="project" value="InterPro"/>
</dbReference>
<proteinExistence type="inferred from homology"/>
<evidence type="ECO:0000313" key="5">
    <source>
        <dbReference type="EMBL" id="MPN37383.1"/>
    </source>
</evidence>
<dbReference type="NCBIfam" id="TIGR01308">
    <property type="entry name" value="rpmD_bact"/>
    <property type="match status" value="1"/>
</dbReference>
<dbReference type="HAMAP" id="MF_01371_B">
    <property type="entry name" value="Ribosomal_uL30_B"/>
    <property type="match status" value="1"/>
</dbReference>
<feature type="domain" description="Large ribosomal subunit protein uL30-like ferredoxin-like fold" evidence="4">
    <location>
        <begin position="4"/>
        <end position="54"/>
    </location>
</feature>
<comment type="similarity">
    <text evidence="1">Belongs to the universal ribosomal protein uL30 family.</text>
</comment>
<keyword evidence="3" id="KW-0687">Ribonucleoprotein</keyword>
<dbReference type="Gene3D" id="3.30.1390.20">
    <property type="entry name" value="Ribosomal protein L30, ferredoxin-like fold domain"/>
    <property type="match status" value="1"/>
</dbReference>
<reference evidence="5" key="1">
    <citation type="submission" date="2019-08" db="EMBL/GenBank/DDBJ databases">
        <authorList>
            <person name="Kucharzyk K."/>
            <person name="Murdoch R.W."/>
            <person name="Higgins S."/>
            <person name="Loffler F."/>
        </authorList>
    </citation>
    <scope>NUCLEOTIDE SEQUENCE</scope>
</reference>
<dbReference type="InterPro" id="IPR036919">
    <property type="entry name" value="Ribo_uL30_ferredoxin-like_sf"/>
</dbReference>
<dbReference type="EMBL" id="VSSQ01092006">
    <property type="protein sequence ID" value="MPN37383.1"/>
    <property type="molecule type" value="Genomic_DNA"/>
</dbReference>
<dbReference type="InterPro" id="IPR018038">
    <property type="entry name" value="Ribosomal_uL30_CS"/>
</dbReference>
<evidence type="ECO:0000256" key="3">
    <source>
        <dbReference type="ARBA" id="ARBA00023274"/>
    </source>
</evidence>
<dbReference type="AlphaFoldDB" id="A0A645HPT7"/>
<gene>
    <name evidence="5" type="primary">rpmD_44</name>
    <name evidence="5" type="ORF">SDC9_184900</name>
</gene>
<organism evidence="5">
    <name type="scientific">bioreactor metagenome</name>
    <dbReference type="NCBI Taxonomy" id="1076179"/>
    <lineage>
        <taxon>unclassified sequences</taxon>
        <taxon>metagenomes</taxon>
        <taxon>ecological metagenomes</taxon>
    </lineage>
</organism>
<comment type="caution">
    <text evidence="5">The sequence shown here is derived from an EMBL/GenBank/DDBJ whole genome shotgun (WGS) entry which is preliminary data.</text>
</comment>
<dbReference type="InterPro" id="IPR005996">
    <property type="entry name" value="Ribosomal_uL30_bac-type"/>
</dbReference>
<keyword evidence="2 5" id="KW-0689">Ribosomal protein</keyword>
<dbReference type="InterPro" id="IPR016082">
    <property type="entry name" value="Ribosomal_uL30_ferredoxin-like"/>
</dbReference>
<evidence type="ECO:0000259" key="4">
    <source>
        <dbReference type="Pfam" id="PF00327"/>
    </source>
</evidence>
<name>A0A645HPT7_9ZZZZ</name>
<dbReference type="PIRSF" id="PIRSF002211">
    <property type="entry name" value="Ribosomal_L30_bac-type"/>
    <property type="match status" value="1"/>
</dbReference>
<dbReference type="PROSITE" id="PS00634">
    <property type="entry name" value="RIBOSOMAL_L30"/>
    <property type="match status" value="1"/>
</dbReference>
<evidence type="ECO:0000256" key="2">
    <source>
        <dbReference type="ARBA" id="ARBA00022980"/>
    </source>
</evidence>
<sequence>MAKVRVTQIKSKNSATIRQAETLASLGIRRIRQSVELELNPVNKGMIEKVLHLVKVEKIN</sequence>
<dbReference type="GO" id="GO:0015934">
    <property type="term" value="C:large ribosomal subunit"/>
    <property type="evidence" value="ECO:0007669"/>
    <property type="project" value="InterPro"/>
</dbReference>
<dbReference type="Pfam" id="PF00327">
    <property type="entry name" value="Ribosomal_L30"/>
    <property type="match status" value="1"/>
</dbReference>
<protein>
    <submittedName>
        <fullName evidence="5">50S ribosomal protein L30</fullName>
    </submittedName>
</protein>
<dbReference type="CDD" id="cd01658">
    <property type="entry name" value="Ribosomal_L30"/>
    <property type="match status" value="1"/>
</dbReference>